<sequence>MKFDEVLRLYLMDSEYSAHLPKLKERMNYLVFLTRDLEGFIDTLTFIIETTTDKDPIQKSHHLGLITGITQKVLDEVKLEHDLLFSVDSRESIVVETK</sequence>
<dbReference type="EMBL" id="JAYFUL010000006">
    <property type="protein sequence ID" value="MEA5257206.1"/>
    <property type="molecule type" value="Genomic_DNA"/>
</dbReference>
<reference evidence="1 2" key="1">
    <citation type="submission" date="2023-12" db="EMBL/GenBank/DDBJ databases">
        <title>Novel species of the genus Arcicella isolated from rivers.</title>
        <authorList>
            <person name="Lu H."/>
        </authorList>
    </citation>
    <scope>NUCLEOTIDE SEQUENCE [LARGE SCALE GENOMIC DNA]</scope>
    <source>
        <strain evidence="1 2">LMG 21963</strain>
    </source>
</reference>
<comment type="caution">
    <text evidence="1">The sequence shown here is derived from an EMBL/GenBank/DDBJ whole genome shotgun (WGS) entry which is preliminary data.</text>
</comment>
<name>A0ABU5QJF6_9BACT</name>
<accession>A0ABU5QJF6</accession>
<keyword evidence="2" id="KW-1185">Reference proteome</keyword>
<evidence type="ECO:0000313" key="1">
    <source>
        <dbReference type="EMBL" id="MEA5257206.1"/>
    </source>
</evidence>
<gene>
    <name evidence="1" type="ORF">VB264_05365</name>
</gene>
<protein>
    <submittedName>
        <fullName evidence="1">Uncharacterized protein</fullName>
    </submittedName>
</protein>
<dbReference type="Proteomes" id="UP001304671">
    <property type="component" value="Unassembled WGS sequence"/>
</dbReference>
<evidence type="ECO:0000313" key="2">
    <source>
        <dbReference type="Proteomes" id="UP001304671"/>
    </source>
</evidence>
<dbReference type="RefSeq" id="WP_323247432.1">
    <property type="nucleotide sequence ID" value="NZ_JAYFUL010000006.1"/>
</dbReference>
<proteinExistence type="predicted"/>
<organism evidence="1 2">
    <name type="scientific">Arcicella aquatica</name>
    <dbReference type="NCBI Taxonomy" id="217141"/>
    <lineage>
        <taxon>Bacteria</taxon>
        <taxon>Pseudomonadati</taxon>
        <taxon>Bacteroidota</taxon>
        <taxon>Cytophagia</taxon>
        <taxon>Cytophagales</taxon>
        <taxon>Flectobacillaceae</taxon>
        <taxon>Arcicella</taxon>
    </lineage>
</organism>